<organism evidence="2 3">
    <name type="scientific">Ancylomarina salipaludis</name>
    <dbReference type="NCBI Taxonomy" id="2501299"/>
    <lineage>
        <taxon>Bacteria</taxon>
        <taxon>Pseudomonadati</taxon>
        <taxon>Bacteroidota</taxon>
        <taxon>Bacteroidia</taxon>
        <taxon>Marinilabiliales</taxon>
        <taxon>Marinifilaceae</taxon>
        <taxon>Ancylomarina</taxon>
    </lineage>
</organism>
<dbReference type="PANTHER" id="PTHR22916">
    <property type="entry name" value="GLYCOSYLTRANSFERASE"/>
    <property type="match status" value="1"/>
</dbReference>
<dbReference type="InterPro" id="IPR029044">
    <property type="entry name" value="Nucleotide-diphossugar_trans"/>
</dbReference>
<evidence type="ECO:0000313" key="3">
    <source>
        <dbReference type="Proteomes" id="UP000289703"/>
    </source>
</evidence>
<dbReference type="PANTHER" id="PTHR22916:SF3">
    <property type="entry name" value="UDP-GLCNAC:BETAGAL BETA-1,3-N-ACETYLGLUCOSAMINYLTRANSFERASE-LIKE PROTEIN 1"/>
    <property type="match status" value="1"/>
</dbReference>
<dbReference type="GO" id="GO:0016758">
    <property type="term" value="F:hexosyltransferase activity"/>
    <property type="evidence" value="ECO:0007669"/>
    <property type="project" value="UniProtKB-ARBA"/>
</dbReference>
<comment type="caution">
    <text evidence="2">The sequence shown here is derived from an EMBL/GenBank/DDBJ whole genome shotgun (WGS) entry which is preliminary data.</text>
</comment>
<dbReference type="Gene3D" id="3.90.550.10">
    <property type="entry name" value="Spore Coat Polysaccharide Biosynthesis Protein SpsA, Chain A"/>
    <property type="match status" value="1"/>
</dbReference>
<gene>
    <name evidence="2" type="ORF">EO244_09780</name>
</gene>
<proteinExistence type="predicted"/>
<dbReference type="OrthoDB" id="199095at2"/>
<reference evidence="2 3" key="1">
    <citation type="submission" date="2019-01" db="EMBL/GenBank/DDBJ databases">
        <title>Ancylomarina salipaludis sp. nov., isolated from a salt marsh.</title>
        <authorList>
            <person name="Yoon J.-H."/>
        </authorList>
    </citation>
    <scope>NUCLEOTIDE SEQUENCE [LARGE SCALE GENOMIC DNA]</scope>
    <source>
        <strain evidence="2 3">SHSM-M15</strain>
    </source>
</reference>
<accession>A0A4Q1JLP8</accession>
<keyword evidence="2" id="KW-0808">Transferase</keyword>
<dbReference type="RefSeq" id="WP_129254493.1">
    <property type="nucleotide sequence ID" value="NZ_SAXA01000008.1"/>
</dbReference>
<dbReference type="AlphaFoldDB" id="A0A4Q1JLP8"/>
<keyword evidence="3" id="KW-1185">Reference proteome</keyword>
<dbReference type="EMBL" id="SAXA01000008">
    <property type="protein sequence ID" value="RXQ93859.1"/>
    <property type="molecule type" value="Genomic_DNA"/>
</dbReference>
<dbReference type="Proteomes" id="UP000289703">
    <property type="component" value="Unassembled WGS sequence"/>
</dbReference>
<dbReference type="SUPFAM" id="SSF53448">
    <property type="entry name" value="Nucleotide-diphospho-sugar transferases"/>
    <property type="match status" value="1"/>
</dbReference>
<feature type="domain" description="Glycosyltransferase 2-like" evidence="1">
    <location>
        <begin position="4"/>
        <end position="118"/>
    </location>
</feature>
<dbReference type="Pfam" id="PF00535">
    <property type="entry name" value="Glycos_transf_2"/>
    <property type="match status" value="1"/>
</dbReference>
<evidence type="ECO:0000259" key="1">
    <source>
        <dbReference type="Pfam" id="PF00535"/>
    </source>
</evidence>
<dbReference type="InterPro" id="IPR001173">
    <property type="entry name" value="Glyco_trans_2-like"/>
</dbReference>
<sequence length="323" mass="37769">MLVSVHCITYNHAPFIEQCIKGVLMQKTNFKFEFVIGEDCSTDGTRDIIRTYAEKYPQIKLIISEVNVGGSENSKRTHEACTGKYIAFCEGDDYWIDPYKLQKQVDFLEANEDYGLVYTDNYEQSGCNSVLKPKIHSRKLEGSVFEDLFFFGSITTPTVLVRASILNQVRPIIQKAATNRKWIMGDFPLWLGISRISKIKYISDKTTVYRILPESASHSQNKMVTIRFYECSFDIRSFFIEKYNLTHLQSRVYENHISRAYLFSLLHNLPCIIDYKSKVLKFRPKTRKGAFIRFIANNQLLETFSSNFLSNKYIYDFLRRRRN</sequence>
<name>A0A4Q1JLP8_9BACT</name>
<evidence type="ECO:0000313" key="2">
    <source>
        <dbReference type="EMBL" id="RXQ93859.1"/>
    </source>
</evidence>
<protein>
    <submittedName>
        <fullName evidence="2">Glycosyltransferase</fullName>
    </submittedName>
</protein>